<dbReference type="Proteomes" id="UP001156627">
    <property type="component" value="Unassembled WGS sequence"/>
</dbReference>
<keyword evidence="4" id="KW-1185">Reference proteome</keyword>
<reference evidence="4" key="1">
    <citation type="journal article" date="2019" name="Int. J. Syst. Evol. Microbiol.">
        <title>The Global Catalogue of Microorganisms (GCM) 10K type strain sequencing project: providing services to taxonomists for standard genome sequencing and annotation.</title>
        <authorList>
            <consortium name="The Broad Institute Genomics Platform"/>
            <consortium name="The Broad Institute Genome Sequencing Center for Infectious Disease"/>
            <person name="Wu L."/>
            <person name="Ma J."/>
        </authorList>
    </citation>
    <scope>NUCLEOTIDE SEQUENCE [LARGE SCALE GENOMIC DNA]</scope>
    <source>
        <strain evidence="4">NBRC 111981</strain>
    </source>
</reference>
<keyword evidence="2" id="KW-0732">Signal</keyword>
<feature type="signal peptide" evidence="2">
    <location>
        <begin position="1"/>
        <end position="23"/>
    </location>
</feature>
<sequence length="74" mass="7256">MMRKLAIASLLVAGVALSGSVLAQDTSAAPASASTSATTAKHAAHHKSSTHKTHKAKKASSGTTEPASSSTAGK</sequence>
<accession>A0ABQ5XF99</accession>
<evidence type="ECO:0000256" key="1">
    <source>
        <dbReference type="SAM" id="MobiDB-lite"/>
    </source>
</evidence>
<protein>
    <submittedName>
        <fullName evidence="3">Uncharacterized protein</fullName>
    </submittedName>
</protein>
<dbReference type="RefSeq" id="WP_284333786.1">
    <property type="nucleotide sequence ID" value="NZ_BSOA01000048.1"/>
</dbReference>
<feature type="compositionally biased region" description="Low complexity" evidence="1">
    <location>
        <begin position="26"/>
        <end position="41"/>
    </location>
</feature>
<evidence type="ECO:0000313" key="3">
    <source>
        <dbReference type="EMBL" id="GLQ90370.1"/>
    </source>
</evidence>
<evidence type="ECO:0000313" key="4">
    <source>
        <dbReference type="Proteomes" id="UP001156627"/>
    </source>
</evidence>
<feature type="compositionally biased region" description="Polar residues" evidence="1">
    <location>
        <begin position="65"/>
        <end position="74"/>
    </location>
</feature>
<dbReference type="EMBL" id="BSOA01000048">
    <property type="protein sequence ID" value="GLQ90370.1"/>
    <property type="molecule type" value="Genomic_DNA"/>
</dbReference>
<feature type="region of interest" description="Disordered" evidence="1">
    <location>
        <begin position="25"/>
        <end position="74"/>
    </location>
</feature>
<evidence type="ECO:0000256" key="2">
    <source>
        <dbReference type="SAM" id="SignalP"/>
    </source>
</evidence>
<gene>
    <name evidence="3" type="ORF">GCM10007898_39450</name>
</gene>
<proteinExistence type="predicted"/>
<name>A0ABQ5XF99_9GAMM</name>
<feature type="compositionally biased region" description="Basic residues" evidence="1">
    <location>
        <begin position="42"/>
        <end position="58"/>
    </location>
</feature>
<comment type="caution">
    <text evidence="3">The sequence shown here is derived from an EMBL/GenBank/DDBJ whole genome shotgun (WGS) entry which is preliminary data.</text>
</comment>
<feature type="chain" id="PRO_5047362203" evidence="2">
    <location>
        <begin position="24"/>
        <end position="74"/>
    </location>
</feature>
<organism evidence="3 4">
    <name type="scientific">Dyella flagellata</name>
    <dbReference type="NCBI Taxonomy" id="1867833"/>
    <lineage>
        <taxon>Bacteria</taxon>
        <taxon>Pseudomonadati</taxon>
        <taxon>Pseudomonadota</taxon>
        <taxon>Gammaproteobacteria</taxon>
        <taxon>Lysobacterales</taxon>
        <taxon>Rhodanobacteraceae</taxon>
        <taxon>Dyella</taxon>
    </lineage>
</organism>